<feature type="transmembrane region" description="Helical" evidence="1">
    <location>
        <begin position="25"/>
        <end position="45"/>
    </location>
</feature>
<comment type="caution">
    <text evidence="2">The sequence shown here is derived from an EMBL/GenBank/DDBJ whole genome shotgun (WGS) entry which is preliminary data.</text>
</comment>
<gene>
    <name evidence="2" type="ORF">Goklo_029236</name>
</gene>
<accession>A0A7J8WCP4</accession>
<name>A0A7J8WCP4_9ROSI</name>
<protein>
    <submittedName>
        <fullName evidence="2">Uncharacterized protein</fullName>
    </submittedName>
</protein>
<dbReference type="OrthoDB" id="1000281at2759"/>
<dbReference type="EMBL" id="JABFAB010245563">
    <property type="protein sequence ID" value="MBA0672682.1"/>
    <property type="molecule type" value="Genomic_DNA"/>
</dbReference>
<keyword evidence="1" id="KW-0472">Membrane</keyword>
<proteinExistence type="predicted"/>
<keyword evidence="1" id="KW-1133">Transmembrane helix</keyword>
<evidence type="ECO:0000313" key="3">
    <source>
        <dbReference type="Proteomes" id="UP000593573"/>
    </source>
</evidence>
<sequence length="47" mass="5836">MTLQRKDRWRSFKTSKMKMLNRKLFGWYLTRFCIDVGTSTGFFYLEF</sequence>
<evidence type="ECO:0000313" key="2">
    <source>
        <dbReference type="EMBL" id="MBA0672682.1"/>
    </source>
</evidence>
<organism evidence="2 3">
    <name type="scientific">Gossypium klotzschianum</name>
    <dbReference type="NCBI Taxonomy" id="34286"/>
    <lineage>
        <taxon>Eukaryota</taxon>
        <taxon>Viridiplantae</taxon>
        <taxon>Streptophyta</taxon>
        <taxon>Embryophyta</taxon>
        <taxon>Tracheophyta</taxon>
        <taxon>Spermatophyta</taxon>
        <taxon>Magnoliopsida</taxon>
        <taxon>eudicotyledons</taxon>
        <taxon>Gunneridae</taxon>
        <taxon>Pentapetalae</taxon>
        <taxon>rosids</taxon>
        <taxon>malvids</taxon>
        <taxon>Malvales</taxon>
        <taxon>Malvaceae</taxon>
        <taxon>Malvoideae</taxon>
        <taxon>Gossypium</taxon>
    </lineage>
</organism>
<feature type="non-terminal residue" evidence="2">
    <location>
        <position position="47"/>
    </location>
</feature>
<keyword evidence="3" id="KW-1185">Reference proteome</keyword>
<reference evidence="2 3" key="1">
    <citation type="journal article" date="2019" name="Genome Biol. Evol.">
        <title>Insights into the evolution of the New World diploid cottons (Gossypium, subgenus Houzingenia) based on genome sequencing.</title>
        <authorList>
            <person name="Grover C.E."/>
            <person name="Arick M.A. 2nd"/>
            <person name="Thrash A."/>
            <person name="Conover J.L."/>
            <person name="Sanders W.S."/>
            <person name="Peterson D.G."/>
            <person name="Frelichowski J.E."/>
            <person name="Scheffler J.A."/>
            <person name="Scheffler B.E."/>
            <person name="Wendel J.F."/>
        </authorList>
    </citation>
    <scope>NUCLEOTIDE SEQUENCE [LARGE SCALE GENOMIC DNA]</scope>
    <source>
        <strain evidence="2">57</strain>
        <tissue evidence="2">Leaf</tissue>
    </source>
</reference>
<evidence type="ECO:0000256" key="1">
    <source>
        <dbReference type="SAM" id="Phobius"/>
    </source>
</evidence>
<keyword evidence="1" id="KW-0812">Transmembrane</keyword>
<dbReference type="Proteomes" id="UP000593573">
    <property type="component" value="Unassembled WGS sequence"/>
</dbReference>
<dbReference type="AlphaFoldDB" id="A0A7J8WCP4"/>